<organism evidence="1">
    <name type="scientific">Arundo donax</name>
    <name type="common">Giant reed</name>
    <name type="synonym">Donax arundinaceus</name>
    <dbReference type="NCBI Taxonomy" id="35708"/>
    <lineage>
        <taxon>Eukaryota</taxon>
        <taxon>Viridiplantae</taxon>
        <taxon>Streptophyta</taxon>
        <taxon>Embryophyta</taxon>
        <taxon>Tracheophyta</taxon>
        <taxon>Spermatophyta</taxon>
        <taxon>Magnoliopsida</taxon>
        <taxon>Liliopsida</taxon>
        <taxon>Poales</taxon>
        <taxon>Poaceae</taxon>
        <taxon>PACMAD clade</taxon>
        <taxon>Arundinoideae</taxon>
        <taxon>Arundineae</taxon>
        <taxon>Arundo</taxon>
    </lineage>
</organism>
<proteinExistence type="predicted"/>
<dbReference type="EMBL" id="GBRH01249760">
    <property type="protein sequence ID" value="JAD48135.1"/>
    <property type="molecule type" value="Transcribed_RNA"/>
</dbReference>
<reference evidence="1" key="2">
    <citation type="journal article" date="2015" name="Data Brief">
        <title>Shoot transcriptome of the giant reed, Arundo donax.</title>
        <authorList>
            <person name="Barrero R.A."/>
            <person name="Guerrero F.D."/>
            <person name="Moolhuijzen P."/>
            <person name="Goolsby J.A."/>
            <person name="Tidwell J."/>
            <person name="Bellgard S.E."/>
            <person name="Bellgard M.I."/>
        </authorList>
    </citation>
    <scope>NUCLEOTIDE SEQUENCE</scope>
    <source>
        <tissue evidence="1">Shoot tissue taken approximately 20 cm above the soil surface</tissue>
    </source>
</reference>
<evidence type="ECO:0000313" key="1">
    <source>
        <dbReference type="EMBL" id="JAD48135.1"/>
    </source>
</evidence>
<dbReference type="AlphaFoldDB" id="A0A0A9AGU7"/>
<name>A0A0A9AGU7_ARUDO</name>
<reference evidence="1" key="1">
    <citation type="submission" date="2014-09" db="EMBL/GenBank/DDBJ databases">
        <authorList>
            <person name="Magalhaes I.L.F."/>
            <person name="Oliveira U."/>
            <person name="Santos F.R."/>
            <person name="Vidigal T.H.D.A."/>
            <person name="Brescovit A.D."/>
            <person name="Santos A.J."/>
        </authorList>
    </citation>
    <scope>NUCLEOTIDE SEQUENCE</scope>
    <source>
        <tissue evidence="1">Shoot tissue taken approximately 20 cm above the soil surface</tissue>
    </source>
</reference>
<protein>
    <submittedName>
        <fullName evidence="1">Uncharacterized protein</fullName>
    </submittedName>
</protein>
<sequence length="35" mass="3986">MYFQFKLIVHCNFPSCPASEPLHSNLVTCTRSINS</sequence>
<accession>A0A0A9AGU7</accession>